<keyword evidence="3" id="KW-0539">Nucleus</keyword>
<dbReference type="AlphaFoldDB" id="G1SEW0"/>
<reference evidence="5" key="3">
    <citation type="submission" date="2025-09" db="UniProtKB">
        <authorList>
            <consortium name="Ensembl"/>
        </authorList>
    </citation>
    <scope>IDENTIFICATION</scope>
    <source>
        <strain evidence="5">Thorbecke</strain>
    </source>
</reference>
<dbReference type="InterPro" id="IPR031530">
    <property type="entry name" value="UPF0688"/>
</dbReference>
<protein>
    <recommendedName>
        <fullName evidence="7">CA174 protein</fullName>
    </recommendedName>
</protein>
<evidence type="ECO:0000256" key="2">
    <source>
        <dbReference type="ARBA" id="ARBA00006634"/>
    </source>
</evidence>
<feature type="compositionally biased region" description="Basic and acidic residues" evidence="4">
    <location>
        <begin position="123"/>
        <end position="145"/>
    </location>
</feature>
<feature type="compositionally biased region" description="Low complexity" evidence="4">
    <location>
        <begin position="66"/>
        <end position="112"/>
    </location>
</feature>
<dbReference type="PANTHER" id="PTHR28491:SF1">
    <property type="entry name" value="UPF0688 PROTEIN C1ORF174"/>
    <property type="match status" value="1"/>
</dbReference>
<comment type="subcellular location">
    <subcellularLocation>
        <location evidence="1">Nucleus</location>
    </subcellularLocation>
</comment>
<dbReference type="STRING" id="9986.ENSOCUP00000001011"/>
<dbReference type="PANTHER" id="PTHR28491">
    <property type="entry name" value="UPF0688 PROTEIN C1ORF174"/>
    <property type="match status" value="1"/>
</dbReference>
<evidence type="ECO:0000313" key="5">
    <source>
        <dbReference type="Ensembl" id="ENSOCUP00000001011.3"/>
    </source>
</evidence>
<evidence type="ECO:0000256" key="4">
    <source>
        <dbReference type="SAM" id="MobiDB-lite"/>
    </source>
</evidence>
<sequence>MGQASQPPGAAEQTPRLKHPVQVAGVVREGGESAAGGGPAWPGPLRRGVPAHALGSRRLPPRPRARLPQAAASPLPALQLTGAVRSSARLRARSYSAPSSASAQDAAGSTSARTACPTPSSHKAADRRTSKKFKCDKGHVVKSELQKPAPKSDGASVPAAPGAPPDSALAGDSALPAGSAADAAAHEGCGAGREACPTQTADALRRPPHGAAPRSEDAQGWSAAQAEPAPETEAGRAPVLQMDSSALLDEDSNQPMPVSRFFGNVELMQDLPPASSSCPSMSRREFRKMHFRAKDDEEEDGTEV</sequence>
<evidence type="ECO:0008006" key="7">
    <source>
        <dbReference type="Google" id="ProtNLM"/>
    </source>
</evidence>
<name>G1SEW0_RABIT</name>
<dbReference type="Pfam" id="PF15772">
    <property type="entry name" value="UPF0688"/>
    <property type="match status" value="1"/>
</dbReference>
<dbReference type="HOGENOM" id="CLU_096286_0_0_1"/>
<dbReference type="GO" id="GO:0005634">
    <property type="term" value="C:nucleus"/>
    <property type="evidence" value="ECO:0007669"/>
    <property type="project" value="UniProtKB-SubCell"/>
</dbReference>
<feature type="compositionally biased region" description="Low complexity" evidence="4">
    <location>
        <begin position="43"/>
        <end position="58"/>
    </location>
</feature>
<dbReference type="GeneTree" id="ENSGT00390000016496"/>
<evidence type="ECO:0000256" key="1">
    <source>
        <dbReference type="ARBA" id="ARBA00004123"/>
    </source>
</evidence>
<feature type="compositionally biased region" description="Low complexity" evidence="4">
    <location>
        <begin position="152"/>
        <end position="183"/>
    </location>
</feature>
<feature type="compositionally biased region" description="Low complexity" evidence="4">
    <location>
        <begin position="223"/>
        <end position="232"/>
    </location>
</feature>
<dbReference type="Proteomes" id="UP000001811">
    <property type="component" value="Unplaced"/>
</dbReference>
<dbReference type="eggNOG" id="ENOG502SBCG">
    <property type="taxonomic scope" value="Eukaryota"/>
</dbReference>
<feature type="region of interest" description="Disordered" evidence="4">
    <location>
        <begin position="1"/>
        <end position="258"/>
    </location>
</feature>
<dbReference type="Bgee" id="ENSOCUG00000001166">
    <property type="expression patterns" value="Expressed in autopod skin and 19 other cell types or tissues"/>
</dbReference>
<dbReference type="FunCoup" id="G1SEW0">
    <property type="interactions" value="1041"/>
</dbReference>
<proteinExistence type="inferred from homology"/>
<reference evidence="5" key="2">
    <citation type="submission" date="2025-08" db="UniProtKB">
        <authorList>
            <consortium name="Ensembl"/>
        </authorList>
    </citation>
    <scope>IDENTIFICATION</scope>
    <source>
        <strain evidence="5">Thorbecke</strain>
    </source>
</reference>
<reference evidence="5 6" key="1">
    <citation type="journal article" date="2011" name="Nature">
        <title>A high-resolution map of human evolutionary constraint using 29 mammals.</title>
        <authorList>
            <person name="Lindblad-Toh K."/>
            <person name="Garber M."/>
            <person name="Zuk O."/>
            <person name="Lin M.F."/>
            <person name="Parker B.J."/>
            <person name="Washietl S."/>
            <person name="Kheradpour P."/>
            <person name="Ernst J."/>
            <person name="Jordan G."/>
            <person name="Mauceli E."/>
            <person name="Ward L.D."/>
            <person name="Lowe C.B."/>
            <person name="Holloway A.K."/>
            <person name="Clamp M."/>
            <person name="Gnerre S."/>
            <person name="Alfoldi J."/>
            <person name="Beal K."/>
            <person name="Chang J."/>
            <person name="Clawson H."/>
            <person name="Cuff J."/>
            <person name="Di Palma F."/>
            <person name="Fitzgerald S."/>
            <person name="Flicek P."/>
            <person name="Guttman M."/>
            <person name="Hubisz M.J."/>
            <person name="Jaffe D.B."/>
            <person name="Jungreis I."/>
            <person name="Kent W.J."/>
            <person name="Kostka D."/>
            <person name="Lara M."/>
            <person name="Martins A.L."/>
            <person name="Massingham T."/>
            <person name="Moltke I."/>
            <person name="Raney B.J."/>
            <person name="Rasmussen M.D."/>
            <person name="Robinson J."/>
            <person name="Stark A."/>
            <person name="Vilella A.J."/>
            <person name="Wen J."/>
            <person name="Xie X."/>
            <person name="Zody M.C."/>
            <person name="Baldwin J."/>
            <person name="Bloom T."/>
            <person name="Chin C.W."/>
            <person name="Heiman D."/>
            <person name="Nicol R."/>
            <person name="Nusbaum C."/>
            <person name="Young S."/>
            <person name="Wilkinson J."/>
            <person name="Worley K.C."/>
            <person name="Kovar C.L."/>
            <person name="Muzny D.M."/>
            <person name="Gibbs R.A."/>
            <person name="Cree A."/>
            <person name="Dihn H.H."/>
            <person name="Fowler G."/>
            <person name="Jhangiani S."/>
            <person name="Joshi V."/>
            <person name="Lee S."/>
            <person name="Lewis L.R."/>
            <person name="Nazareth L.V."/>
            <person name="Okwuonu G."/>
            <person name="Santibanez J."/>
            <person name="Warren W.C."/>
            <person name="Mardis E.R."/>
            <person name="Weinstock G.M."/>
            <person name="Wilson R.K."/>
            <person name="Delehaunty K."/>
            <person name="Dooling D."/>
            <person name="Fronik C."/>
            <person name="Fulton L."/>
            <person name="Fulton B."/>
            <person name="Graves T."/>
            <person name="Minx P."/>
            <person name="Sodergren E."/>
            <person name="Birney E."/>
            <person name="Margulies E.H."/>
            <person name="Herrero J."/>
            <person name="Green E.D."/>
            <person name="Haussler D."/>
            <person name="Siepel A."/>
            <person name="Goldman N."/>
            <person name="Pollard K.S."/>
            <person name="Pedersen J.S."/>
            <person name="Lander E.S."/>
            <person name="Kellis M."/>
        </authorList>
    </citation>
    <scope>NUCLEOTIDE SEQUENCE [LARGE SCALE GENOMIC DNA]</scope>
    <source>
        <strain evidence="6">Thorbecke</strain>
    </source>
</reference>
<evidence type="ECO:0000313" key="6">
    <source>
        <dbReference type="Proteomes" id="UP000001811"/>
    </source>
</evidence>
<accession>G1SEW0</accession>
<dbReference type="Ensembl" id="ENSOCUT00000001164.3">
    <property type="protein sequence ID" value="ENSOCUP00000001011.3"/>
    <property type="gene ID" value="ENSOCUG00000001166.3"/>
</dbReference>
<evidence type="ECO:0000256" key="3">
    <source>
        <dbReference type="ARBA" id="ARBA00023242"/>
    </source>
</evidence>
<organism evidence="5 6">
    <name type="scientific">Oryctolagus cuniculus</name>
    <name type="common">Rabbit</name>
    <dbReference type="NCBI Taxonomy" id="9986"/>
    <lineage>
        <taxon>Eukaryota</taxon>
        <taxon>Metazoa</taxon>
        <taxon>Chordata</taxon>
        <taxon>Craniata</taxon>
        <taxon>Vertebrata</taxon>
        <taxon>Euteleostomi</taxon>
        <taxon>Mammalia</taxon>
        <taxon>Eutheria</taxon>
        <taxon>Euarchontoglires</taxon>
        <taxon>Glires</taxon>
        <taxon>Lagomorpha</taxon>
        <taxon>Leporidae</taxon>
        <taxon>Oryctolagus</taxon>
    </lineage>
</organism>
<dbReference type="InParanoid" id="G1SEW0"/>
<dbReference type="PaxDb" id="9986-ENSOCUP00000001011"/>
<keyword evidence="6" id="KW-1185">Reference proteome</keyword>
<comment type="similarity">
    <text evidence="2">Belongs to the UPF0688 family.</text>
</comment>